<comment type="caution">
    <text evidence="2">The sequence shown here is derived from an EMBL/GenBank/DDBJ whole genome shotgun (WGS) entry which is preliminary data.</text>
</comment>
<dbReference type="PANTHER" id="PTHR38468">
    <property type="entry name" value="SLL0939 PROTEIN"/>
    <property type="match status" value="1"/>
</dbReference>
<dbReference type="PANTHER" id="PTHR38468:SF1">
    <property type="entry name" value="SLL0939 PROTEIN"/>
    <property type="match status" value="1"/>
</dbReference>
<gene>
    <name evidence="2" type="ORF">D1610_09515</name>
</gene>
<name>A0A396RMK6_9SPHN</name>
<dbReference type="Proteomes" id="UP000266693">
    <property type="component" value="Unassembled WGS sequence"/>
</dbReference>
<reference evidence="2 3" key="1">
    <citation type="submission" date="2018-08" db="EMBL/GenBank/DDBJ databases">
        <title>The multiple taxonomic identification of Sphingomonas gilva.</title>
        <authorList>
            <person name="Zhu D."/>
            <person name="Zheng S."/>
        </authorList>
    </citation>
    <scope>NUCLEOTIDE SEQUENCE [LARGE SCALE GENOMIC DNA]</scope>
    <source>
        <strain evidence="2 3">ZDH117</strain>
    </source>
</reference>
<dbReference type="InterPro" id="IPR012427">
    <property type="entry name" value="DUF1622"/>
</dbReference>
<proteinExistence type="predicted"/>
<feature type="transmembrane region" description="Helical" evidence="1">
    <location>
        <begin position="58"/>
        <end position="79"/>
    </location>
</feature>
<keyword evidence="1" id="KW-0812">Transmembrane</keyword>
<dbReference type="Pfam" id="PF07784">
    <property type="entry name" value="DUF1622"/>
    <property type="match status" value="1"/>
</dbReference>
<protein>
    <submittedName>
        <fullName evidence="2">DUF1622 domain-containing protein</fullName>
    </submittedName>
</protein>
<accession>A0A396RMK6</accession>
<organism evidence="2 3">
    <name type="scientific">Sphingomonas gilva</name>
    <dbReference type="NCBI Taxonomy" id="2305907"/>
    <lineage>
        <taxon>Bacteria</taxon>
        <taxon>Pseudomonadati</taxon>
        <taxon>Pseudomonadota</taxon>
        <taxon>Alphaproteobacteria</taxon>
        <taxon>Sphingomonadales</taxon>
        <taxon>Sphingomonadaceae</taxon>
        <taxon>Sphingomonas</taxon>
    </lineage>
</organism>
<dbReference type="AlphaFoldDB" id="A0A396RMK6"/>
<keyword evidence="3" id="KW-1185">Reference proteome</keyword>
<feature type="transmembrane region" description="Helical" evidence="1">
    <location>
        <begin position="12"/>
        <end position="37"/>
    </location>
</feature>
<dbReference type="OrthoDB" id="9812897at2"/>
<keyword evidence="1" id="KW-0472">Membrane</keyword>
<keyword evidence="1" id="KW-1133">Transmembrane helix</keyword>
<evidence type="ECO:0000313" key="2">
    <source>
        <dbReference type="EMBL" id="RHW17667.1"/>
    </source>
</evidence>
<evidence type="ECO:0000256" key="1">
    <source>
        <dbReference type="SAM" id="Phobius"/>
    </source>
</evidence>
<dbReference type="EMBL" id="QWLV01000003">
    <property type="protein sequence ID" value="RHW17667.1"/>
    <property type="molecule type" value="Genomic_DNA"/>
</dbReference>
<sequence>MTENLFGLIDPFAAALELFGVAVILVSVLLATAKFAGDAARGARKTAYDRYRANLGRGILLGLELLVGADIIATVTAPLTLESVGLLAMIVLIRTFLSFSLETEIEGTWPWRRKQDEGGAEVR</sequence>
<evidence type="ECO:0000313" key="3">
    <source>
        <dbReference type="Proteomes" id="UP000266693"/>
    </source>
</evidence>
<dbReference type="RefSeq" id="WP_118863933.1">
    <property type="nucleotide sequence ID" value="NZ_QWLV01000003.1"/>
</dbReference>